<dbReference type="InterPro" id="IPR029787">
    <property type="entry name" value="Nucleotide_cyclase"/>
</dbReference>
<evidence type="ECO:0000256" key="1">
    <source>
        <dbReference type="SAM" id="Coils"/>
    </source>
</evidence>
<keyword evidence="5" id="KW-0548">Nucleotidyltransferase</keyword>
<dbReference type="InterPro" id="IPR043128">
    <property type="entry name" value="Rev_trsase/Diguanyl_cyclase"/>
</dbReference>
<evidence type="ECO:0000313" key="6">
    <source>
        <dbReference type="Proteomes" id="UP001284601"/>
    </source>
</evidence>
<protein>
    <submittedName>
        <fullName evidence="5">Diguanylate cyclase</fullName>
        <ecNumber evidence="5">2.7.7.65</ecNumber>
    </submittedName>
</protein>
<dbReference type="CDD" id="cd01949">
    <property type="entry name" value="GGDEF"/>
    <property type="match status" value="1"/>
</dbReference>
<keyword evidence="3" id="KW-0812">Transmembrane</keyword>
<dbReference type="PANTHER" id="PTHR45138:SF9">
    <property type="entry name" value="DIGUANYLATE CYCLASE DGCM-RELATED"/>
    <property type="match status" value="1"/>
</dbReference>
<gene>
    <name evidence="5" type="ORF">R7226_10765</name>
</gene>
<keyword evidence="3" id="KW-0472">Membrane</keyword>
<dbReference type="PANTHER" id="PTHR45138">
    <property type="entry name" value="REGULATORY COMPONENTS OF SENSORY TRANSDUCTION SYSTEM"/>
    <property type="match status" value="1"/>
</dbReference>
<evidence type="ECO:0000313" key="5">
    <source>
        <dbReference type="EMBL" id="MDW5594822.1"/>
    </source>
</evidence>
<dbReference type="PROSITE" id="PS50887">
    <property type="entry name" value="GGDEF"/>
    <property type="match status" value="1"/>
</dbReference>
<sequence>MSFRRILPTLLFGGLLAGWIIALVLVFGAVKRDTDQQFERSEASQQLLAAMLDQEIGVRGFLSTFEDPYLEPYTDARHRFDALIQQELELADSDEARDALRRLDVAQDKWEALAADDVRSLTIDDRRFDAELRTREGPIDAFRAEHARYQELLDQQSDKRADQLLTRALVMIVMISLLLGGIALLLLRRGATKERRYNADQAEFAAAMQAAGDEAEADALLKRHLERQLEGSEVTVLRRSAGNERLESGTAIAAGSPLQAGLRDARPRDCLAIRRGAPHVQREHEPLVACEVCGRAGPSACRPLVVGDGIIGAVNVQDDSGRAARGERVVTDSLAQAAPILSGLRTLALAQSRATTDALTGLPNRWAFQDALKRMLAQAGRSRRPLALVVLDIDHFKQLNDTHGHDAGDRALVAVGEALRGGLRDSDLAARSGGEEFAVLLPDTPIEGAMRVAEELRRAIAAIELDLDETRLTASFGVAVLGIHALEAHTLMQAADRALYAAKRAGRDRVEVAEAATPGPPHPLGEPDLSAT</sequence>
<dbReference type="InterPro" id="IPR007891">
    <property type="entry name" value="CHASE3"/>
</dbReference>
<dbReference type="InterPro" id="IPR000160">
    <property type="entry name" value="GGDEF_dom"/>
</dbReference>
<dbReference type="Gene3D" id="3.30.70.270">
    <property type="match status" value="1"/>
</dbReference>
<dbReference type="Pfam" id="PF00990">
    <property type="entry name" value="GGDEF"/>
    <property type="match status" value="1"/>
</dbReference>
<dbReference type="RefSeq" id="WP_318597144.1">
    <property type="nucleotide sequence ID" value="NZ_JAWSTH010000022.1"/>
</dbReference>
<proteinExistence type="predicted"/>
<organism evidence="5 6">
    <name type="scientific">Conexibacter stalactiti</name>
    <dbReference type="NCBI Taxonomy" id="1940611"/>
    <lineage>
        <taxon>Bacteria</taxon>
        <taxon>Bacillati</taxon>
        <taxon>Actinomycetota</taxon>
        <taxon>Thermoleophilia</taxon>
        <taxon>Solirubrobacterales</taxon>
        <taxon>Conexibacteraceae</taxon>
        <taxon>Conexibacter</taxon>
    </lineage>
</organism>
<comment type="caution">
    <text evidence="5">The sequence shown here is derived from an EMBL/GenBank/DDBJ whole genome shotgun (WGS) entry which is preliminary data.</text>
</comment>
<dbReference type="SUPFAM" id="SSF55073">
    <property type="entry name" value="Nucleotide cyclase"/>
    <property type="match status" value="1"/>
</dbReference>
<feature type="coiled-coil region" evidence="1">
    <location>
        <begin position="446"/>
        <end position="473"/>
    </location>
</feature>
<dbReference type="EMBL" id="JAWSTH010000022">
    <property type="protein sequence ID" value="MDW5594822.1"/>
    <property type="molecule type" value="Genomic_DNA"/>
</dbReference>
<feature type="domain" description="GGDEF" evidence="4">
    <location>
        <begin position="384"/>
        <end position="515"/>
    </location>
</feature>
<dbReference type="SMART" id="SM00267">
    <property type="entry name" value="GGDEF"/>
    <property type="match status" value="1"/>
</dbReference>
<evidence type="ECO:0000256" key="3">
    <source>
        <dbReference type="SAM" id="Phobius"/>
    </source>
</evidence>
<dbReference type="NCBIfam" id="TIGR00254">
    <property type="entry name" value="GGDEF"/>
    <property type="match status" value="1"/>
</dbReference>
<dbReference type="EC" id="2.7.7.65" evidence="5"/>
<feature type="region of interest" description="Disordered" evidence="2">
    <location>
        <begin position="510"/>
        <end position="532"/>
    </location>
</feature>
<keyword evidence="3" id="KW-1133">Transmembrane helix</keyword>
<keyword evidence="1" id="KW-0175">Coiled coil</keyword>
<dbReference type="InterPro" id="IPR050469">
    <property type="entry name" value="Diguanylate_Cyclase"/>
</dbReference>
<accession>A0ABU4HNH6</accession>
<dbReference type="Proteomes" id="UP001284601">
    <property type="component" value="Unassembled WGS sequence"/>
</dbReference>
<evidence type="ECO:0000256" key="2">
    <source>
        <dbReference type="SAM" id="MobiDB-lite"/>
    </source>
</evidence>
<name>A0ABU4HNH6_9ACTN</name>
<reference evidence="6" key="1">
    <citation type="submission" date="2023-07" db="EMBL/GenBank/DDBJ databases">
        <title>Conexibacter stalactiti sp. nov., isolated from stalactites in a lava cave and emended description of the genus Conexibacter.</title>
        <authorList>
            <person name="Lee S.D."/>
        </authorList>
    </citation>
    <scope>NUCLEOTIDE SEQUENCE [LARGE SCALE GENOMIC DNA]</scope>
    <source>
        <strain evidence="6">KCTC 39840</strain>
    </source>
</reference>
<dbReference type="GO" id="GO:0052621">
    <property type="term" value="F:diguanylate cyclase activity"/>
    <property type="evidence" value="ECO:0007669"/>
    <property type="project" value="UniProtKB-EC"/>
</dbReference>
<keyword evidence="6" id="KW-1185">Reference proteome</keyword>
<keyword evidence="5" id="KW-0808">Transferase</keyword>
<evidence type="ECO:0000259" key="4">
    <source>
        <dbReference type="PROSITE" id="PS50887"/>
    </source>
</evidence>
<feature type="transmembrane region" description="Helical" evidence="3">
    <location>
        <begin position="164"/>
        <end position="187"/>
    </location>
</feature>
<dbReference type="Pfam" id="PF05227">
    <property type="entry name" value="CHASE3"/>
    <property type="match status" value="1"/>
</dbReference>